<gene>
    <name evidence="2" type="ORF">WSS_A33140</name>
</gene>
<dbReference type="GO" id="GO:0003985">
    <property type="term" value="F:acetyl-CoA C-acetyltransferase activity"/>
    <property type="evidence" value="ECO:0007669"/>
    <property type="project" value="UniProtKB-EC"/>
</dbReference>
<feature type="domain" description="Thiolase N-terminal" evidence="1">
    <location>
        <begin position="2"/>
        <end position="35"/>
    </location>
</feature>
<dbReference type="EMBL" id="AJYC02000110">
    <property type="protein sequence ID" value="EKT78235.1"/>
    <property type="molecule type" value="Genomic_DNA"/>
</dbReference>
<dbReference type="InterPro" id="IPR020616">
    <property type="entry name" value="Thiolase_N"/>
</dbReference>
<proteinExistence type="predicted"/>
<evidence type="ECO:0000313" key="3">
    <source>
        <dbReference type="Proteomes" id="UP000005951"/>
    </source>
</evidence>
<accession>K8XMD3</accession>
<dbReference type="Gene3D" id="3.40.47.10">
    <property type="match status" value="1"/>
</dbReference>
<dbReference type="SUPFAM" id="SSF53901">
    <property type="entry name" value="Thiolase-like"/>
    <property type="match status" value="1"/>
</dbReference>
<dbReference type="InterPro" id="IPR016039">
    <property type="entry name" value="Thiolase-like"/>
</dbReference>
<name>K8XMD3_RHOOP</name>
<dbReference type="AlphaFoldDB" id="K8XMD3"/>
<organism evidence="2 3">
    <name type="scientific">Rhodococcus opacus M213</name>
    <dbReference type="NCBI Taxonomy" id="1129896"/>
    <lineage>
        <taxon>Bacteria</taxon>
        <taxon>Bacillati</taxon>
        <taxon>Actinomycetota</taxon>
        <taxon>Actinomycetes</taxon>
        <taxon>Mycobacteriales</taxon>
        <taxon>Nocardiaceae</taxon>
        <taxon>Rhodococcus</taxon>
    </lineage>
</organism>
<protein>
    <submittedName>
        <fullName evidence="2">Acetyl-CoA acetyltransferase</fullName>
        <ecNumber evidence="2">2.3.1.9</ecNumber>
    </submittedName>
</protein>
<dbReference type="EC" id="2.3.1.9" evidence="2"/>
<evidence type="ECO:0000259" key="1">
    <source>
        <dbReference type="Pfam" id="PF00108"/>
    </source>
</evidence>
<dbReference type="Pfam" id="PF00108">
    <property type="entry name" value="Thiolase_N"/>
    <property type="match status" value="1"/>
</dbReference>
<keyword evidence="2" id="KW-0012">Acyltransferase</keyword>
<evidence type="ECO:0000313" key="2">
    <source>
        <dbReference type="EMBL" id="EKT78235.1"/>
    </source>
</evidence>
<sequence>MMIQSGAADVVMAGGVESMSNVEFYTTDMRWGSRQG</sequence>
<comment type="caution">
    <text evidence="2">The sequence shown here is derived from an EMBL/GenBank/DDBJ whole genome shotgun (WGS) entry which is preliminary data.</text>
</comment>
<keyword evidence="2" id="KW-0808">Transferase</keyword>
<dbReference type="Proteomes" id="UP000005951">
    <property type="component" value="Unassembled WGS sequence"/>
</dbReference>
<reference evidence="2 3" key="1">
    <citation type="journal article" date="2013" name="Genome Announc.">
        <title>Draft Genome Sequence of Rhodococcus opacus Strain M213 Shows a Diverse Catabolic Potential.</title>
        <authorList>
            <person name="Pathak A."/>
            <person name="Green S.J."/>
            <person name="Ogram A."/>
            <person name="Chauhan A."/>
        </authorList>
    </citation>
    <scope>NUCLEOTIDE SEQUENCE [LARGE SCALE GENOMIC DNA]</scope>
    <source>
        <strain evidence="2 3">M213</strain>
    </source>
</reference>